<feature type="domain" description="Glycosyl hydrolase family 92" evidence="2">
    <location>
        <begin position="275"/>
        <end position="748"/>
    </location>
</feature>
<evidence type="ECO:0000259" key="2">
    <source>
        <dbReference type="Pfam" id="PF07971"/>
    </source>
</evidence>
<dbReference type="Gene3D" id="1.20.1050.60">
    <property type="entry name" value="alpha-1,2-mannosidase"/>
    <property type="match status" value="1"/>
</dbReference>
<reference evidence="4 5" key="1">
    <citation type="journal article" date="2024" name="IMA Fungus">
        <title>IMA Genome - F19 : A genome assembly and annotation guide to empower mycologists, including annotated draft genome sequences of Ceratocystis pirilliformis, Diaporthe australafricana, Fusarium ophioides, Paecilomyces lecythidis, and Sporothrix stenoceras.</title>
        <authorList>
            <person name="Aylward J."/>
            <person name="Wilson A.M."/>
            <person name="Visagie C.M."/>
            <person name="Spraker J."/>
            <person name="Barnes I."/>
            <person name="Buitendag C."/>
            <person name="Ceriani C."/>
            <person name="Del Mar Angel L."/>
            <person name="du Plessis D."/>
            <person name="Fuchs T."/>
            <person name="Gasser K."/>
            <person name="Kramer D."/>
            <person name="Li W."/>
            <person name="Munsamy K."/>
            <person name="Piso A."/>
            <person name="Price J.L."/>
            <person name="Sonnekus B."/>
            <person name="Thomas C."/>
            <person name="van der Nest A."/>
            <person name="van Dijk A."/>
            <person name="van Heerden A."/>
            <person name="van Vuuren N."/>
            <person name="Yilmaz N."/>
            <person name="Duong T.A."/>
            <person name="van der Merwe N.A."/>
            <person name="Wingfield M.J."/>
            <person name="Wingfield B.D."/>
        </authorList>
    </citation>
    <scope>NUCLEOTIDE SEQUENCE [LARGE SCALE GENOMIC DNA]</scope>
    <source>
        <strain evidence="4 5">CMW 12675</strain>
    </source>
</reference>
<keyword evidence="1" id="KW-0812">Transmembrane</keyword>
<sequence length="865" mass="96181">MVSLKKPHILAVATLAAARQQLVEYVLTDTGSINGGNTFPGVTVPLGMVKLGPDLYTGHDSYSGYAPDGVLMGFSMLHESGTGGAPKYGVVAQLPVVRPVDDPLADWKVGRGRPDETEVGHYKFYMETGIVAEMSATAKAGILTYTFPNGSEPGIIVDVGHVLSSYRGQGLEQHYLGGRIEVREKSHELYYTGYGDYDNGWNRAEKWRVFFCGYFDSPPASFKTFIGTASTQVSNDTYSKVHERQSTTENVGAVFSFSRQKVTSRIGVSFISEAQACENVDYGIPPGTSVSKVRDSARKAWETQVLGKVTTRESNVTKLQQLYTALYFSNLLPTNKTGENPQWDSDEPYYDDIFTFWDTFRCTTSLLHILQPDAYEEFIRSWIDIWRHEGFMSDARSSFFNGAVQAGSNIDNVFADAFVKGVRGKIDWVDAYNAMLTNAEIVPPNNDDPRDTHGSTKEGRGALPDWLSLGYITRRFTRSVTRAVEYSTNDFALSQVASGLGFVDEATKYLNRSRNWRSHWNLDMKALGHSGFLGPREKDGFVDQDPLSCGGCYWGDDYYQGLPWEYSFNAHHDMAKIIDLVGGPNRFIDRLELTFTPNIVPGNGNFGHTIFNPGNEPSFGTPFLYNFAHHQYLSVNRSRFIAKSYYSPSPGGLPGNSDAGAMESWLLWNMLGLYPLTGQTTFLVGSPWLCDATIHLGEGRTLQITASNGSEDSFYVQELRVNGQLWNQSWVSWADVFERGGTLEFALGSKPVKWDIGPLPPSPATETAHPTFLLTEDLVPGAYSGVWIPPMLVQAWSIVRMFSVALNMAIGMLLVVCGIVSWRRVVIISRHLQANTGEREMLLKKNFDADAVDKETYGPRYKSFL</sequence>
<dbReference type="NCBIfam" id="TIGR01180">
    <property type="entry name" value="aman2_put"/>
    <property type="match status" value="1"/>
</dbReference>
<evidence type="ECO:0000313" key="5">
    <source>
        <dbReference type="Proteomes" id="UP001583280"/>
    </source>
</evidence>
<proteinExistence type="predicted"/>
<dbReference type="PANTHER" id="PTHR12143">
    <property type="entry name" value="PEPTIDE N-GLYCANASE PNGASE -RELATED"/>
    <property type="match status" value="1"/>
</dbReference>
<dbReference type="InterPro" id="IPR012939">
    <property type="entry name" value="Glyco_hydro_92"/>
</dbReference>
<dbReference type="Pfam" id="PF17678">
    <property type="entry name" value="Glyco_hydro_92N"/>
    <property type="match status" value="1"/>
</dbReference>
<organism evidence="4 5">
    <name type="scientific">Ceratocystis pirilliformis</name>
    <dbReference type="NCBI Taxonomy" id="259994"/>
    <lineage>
        <taxon>Eukaryota</taxon>
        <taxon>Fungi</taxon>
        <taxon>Dikarya</taxon>
        <taxon>Ascomycota</taxon>
        <taxon>Pezizomycotina</taxon>
        <taxon>Sordariomycetes</taxon>
        <taxon>Hypocreomycetidae</taxon>
        <taxon>Microascales</taxon>
        <taxon>Ceratocystidaceae</taxon>
        <taxon>Ceratocystis</taxon>
    </lineage>
</organism>
<dbReference type="Pfam" id="PF07971">
    <property type="entry name" value="Glyco_hydro_92"/>
    <property type="match status" value="1"/>
</dbReference>
<evidence type="ECO:0000256" key="1">
    <source>
        <dbReference type="SAM" id="Phobius"/>
    </source>
</evidence>
<evidence type="ECO:0008006" key="6">
    <source>
        <dbReference type="Google" id="ProtNLM"/>
    </source>
</evidence>
<dbReference type="InterPro" id="IPR008928">
    <property type="entry name" value="6-hairpin_glycosidase_sf"/>
</dbReference>
<keyword evidence="1" id="KW-1133">Transmembrane helix</keyword>
<dbReference type="EMBL" id="JAWDJO010000014">
    <property type="protein sequence ID" value="KAL1900354.1"/>
    <property type="molecule type" value="Genomic_DNA"/>
</dbReference>
<dbReference type="PANTHER" id="PTHR12143:SF44">
    <property type="entry name" value="GLYCOSYL HYDROLASE FAMILY 92 DOMAIN-CONTAINING PROTEIN"/>
    <property type="match status" value="1"/>
</dbReference>
<comment type="caution">
    <text evidence="4">The sequence shown here is derived from an EMBL/GenBank/DDBJ whole genome shotgun (WGS) entry which is preliminary data.</text>
</comment>
<dbReference type="Gene3D" id="1.20.1610.10">
    <property type="entry name" value="alpha-1,2-mannosidases domains"/>
    <property type="match status" value="1"/>
</dbReference>
<dbReference type="InterPro" id="IPR014718">
    <property type="entry name" value="GH-type_carb-bd"/>
</dbReference>
<feature type="transmembrane region" description="Helical" evidence="1">
    <location>
        <begin position="801"/>
        <end position="822"/>
    </location>
</feature>
<evidence type="ECO:0000313" key="4">
    <source>
        <dbReference type="EMBL" id="KAL1900354.1"/>
    </source>
</evidence>
<keyword evidence="5" id="KW-1185">Reference proteome</keyword>
<dbReference type="Proteomes" id="UP001583280">
    <property type="component" value="Unassembled WGS sequence"/>
</dbReference>
<dbReference type="InterPro" id="IPR005887">
    <property type="entry name" value="GH92_a_mannosidase_put"/>
</dbReference>
<dbReference type="InterPro" id="IPR041371">
    <property type="entry name" value="GH92_N"/>
</dbReference>
<dbReference type="Gene3D" id="3.30.2080.10">
    <property type="entry name" value="GH92 mannosidase domain"/>
    <property type="match status" value="1"/>
</dbReference>
<accession>A0ABR3ZIX4</accession>
<dbReference type="InterPro" id="IPR050883">
    <property type="entry name" value="PNGase"/>
</dbReference>
<feature type="domain" description="Glycosyl hydrolase family 92 N-terminal" evidence="3">
    <location>
        <begin position="25"/>
        <end position="269"/>
    </location>
</feature>
<name>A0ABR3ZIX4_9PEZI</name>
<gene>
    <name evidence="4" type="ORF">Cpir12675_001038</name>
</gene>
<dbReference type="Gene3D" id="2.70.98.10">
    <property type="match status" value="1"/>
</dbReference>
<keyword evidence="1" id="KW-0472">Membrane</keyword>
<protein>
    <recommendedName>
        <fullName evidence="6">Glycosidase</fullName>
    </recommendedName>
</protein>
<evidence type="ECO:0000259" key="3">
    <source>
        <dbReference type="Pfam" id="PF17678"/>
    </source>
</evidence>
<dbReference type="SUPFAM" id="SSF48208">
    <property type="entry name" value="Six-hairpin glycosidases"/>
    <property type="match status" value="1"/>
</dbReference>